<evidence type="ECO:0000256" key="6">
    <source>
        <dbReference type="ARBA" id="ARBA00022989"/>
    </source>
</evidence>
<comment type="caution">
    <text evidence="10">The sequence shown here is derived from an EMBL/GenBank/DDBJ whole genome shotgun (WGS) entry which is preliminary data.</text>
</comment>
<keyword evidence="7 8" id="KW-0472">Membrane</keyword>
<feature type="transmembrane region" description="Helical" evidence="8">
    <location>
        <begin position="221"/>
        <end position="240"/>
    </location>
</feature>
<dbReference type="PANTHER" id="PTHR33908">
    <property type="entry name" value="MANNOSYLTRANSFERASE YKCB-RELATED"/>
    <property type="match status" value="1"/>
</dbReference>
<proteinExistence type="predicted"/>
<dbReference type="EMBL" id="JAECZC010000081">
    <property type="protein sequence ID" value="MBH8566030.1"/>
    <property type="molecule type" value="Genomic_DNA"/>
</dbReference>
<comment type="subcellular location">
    <subcellularLocation>
        <location evidence="1">Cell membrane</location>
        <topology evidence="1">Multi-pass membrane protein</topology>
    </subcellularLocation>
</comment>
<name>A0A8J7HYL9_9NOST</name>
<organism evidence="10 11">
    <name type="scientific">Amazonocrinis nigriterrae CENA67</name>
    <dbReference type="NCBI Taxonomy" id="2794033"/>
    <lineage>
        <taxon>Bacteria</taxon>
        <taxon>Bacillati</taxon>
        <taxon>Cyanobacteriota</taxon>
        <taxon>Cyanophyceae</taxon>
        <taxon>Nostocales</taxon>
        <taxon>Nostocaceae</taxon>
        <taxon>Amazonocrinis</taxon>
        <taxon>Amazonocrinis nigriterrae</taxon>
    </lineage>
</organism>
<dbReference type="RefSeq" id="WP_198127802.1">
    <property type="nucleotide sequence ID" value="NZ_JAECZC010000081.1"/>
</dbReference>
<keyword evidence="2" id="KW-1003">Cell membrane</keyword>
<dbReference type="InterPro" id="IPR038731">
    <property type="entry name" value="RgtA/B/C-like"/>
</dbReference>
<evidence type="ECO:0000313" key="10">
    <source>
        <dbReference type="EMBL" id="MBH8566030.1"/>
    </source>
</evidence>
<feature type="transmembrane region" description="Helical" evidence="8">
    <location>
        <begin position="153"/>
        <end position="170"/>
    </location>
</feature>
<dbReference type="GO" id="GO:0005886">
    <property type="term" value="C:plasma membrane"/>
    <property type="evidence" value="ECO:0007669"/>
    <property type="project" value="UniProtKB-SubCell"/>
</dbReference>
<evidence type="ECO:0000256" key="7">
    <source>
        <dbReference type="ARBA" id="ARBA00023136"/>
    </source>
</evidence>
<evidence type="ECO:0000256" key="8">
    <source>
        <dbReference type="SAM" id="Phobius"/>
    </source>
</evidence>
<feature type="domain" description="Glycosyltransferase RgtA/B/C/D-like" evidence="9">
    <location>
        <begin position="83"/>
        <end position="236"/>
    </location>
</feature>
<dbReference type="Pfam" id="PF13231">
    <property type="entry name" value="PMT_2"/>
    <property type="match status" value="1"/>
</dbReference>
<reference evidence="10 11" key="1">
    <citation type="journal article" date="2021" name="Int. J. Syst. Evol. Microbiol.">
        <title>Amazonocrinis nigriterrae gen. nov., sp. nov., Atlanticothrix silvestris gen. nov., sp. nov. and Dendronalium phyllosphericum gen. nov., sp. nov., nostocacean cyanobacteria from Brazilian environments.</title>
        <authorList>
            <person name="Alvarenga D.O."/>
            <person name="Andreote A.P.D."/>
            <person name="Branco L.H.Z."/>
            <person name="Delbaje E."/>
            <person name="Cruz R.B."/>
            <person name="Varani A.M."/>
            <person name="Fiore M.F."/>
        </authorList>
    </citation>
    <scope>NUCLEOTIDE SEQUENCE [LARGE SCALE GENOMIC DNA]</scope>
    <source>
        <strain evidence="10 11">CENA67</strain>
    </source>
</reference>
<sequence length="543" mass="62024">MLKKAFQTKSSKFYLLIFILVLAAVLRFFLIDQPFIDGTSWRESDTATIAENFYRGNWNILYPEVSWNGPANNYVGYEFQTLTYITAFLYRIFGQHDWVARSVAVLFGLWGIFAFHQLVRRVWNQESALVSTAVLAFLPGNICVDRTFVPDPVMVSLVVTSVWLLVAYLQTEHLHYLLLASLIGMWGFLTKISGIFVGIPMLYAVLTILSSKQRLRSKQLALLGGAALLILIPVVAYYLWAIHISRTYPPYHIAASGYWVWKFGLHHFLKQNYFLPELYAQLTWLWTKPLIILIVVGLFLWPPYSQRNSNADEPLEIRASKAPWLFHWWVLAFVIYYLIAAQGLVENPTNLNIINPAVAALAGNTLMAIASFTQRIVGATRAVVLIAVILLILGGVGSKNLKSMYSPYAENAYKLGLALNQISQPNDLVVTIAQDIGDPIAIYYSRRRGWVFPPATTWSKLDWWNGIRDDSEAIRLLKELQTKEAKWFGIVKNQKDKIWKENPKLAEYIEQKFSPISTPLLKCKHCKNIAFQDSPDYIIYRIP</sequence>
<keyword evidence="3" id="KW-0328">Glycosyltransferase</keyword>
<keyword evidence="6 8" id="KW-1133">Transmembrane helix</keyword>
<evidence type="ECO:0000256" key="4">
    <source>
        <dbReference type="ARBA" id="ARBA00022679"/>
    </source>
</evidence>
<keyword evidence="4" id="KW-0808">Transferase</keyword>
<evidence type="ECO:0000259" key="9">
    <source>
        <dbReference type="Pfam" id="PF13231"/>
    </source>
</evidence>
<dbReference type="InterPro" id="IPR050297">
    <property type="entry name" value="LipidA_mod_glycosyltrf_83"/>
</dbReference>
<feature type="transmembrane region" description="Helical" evidence="8">
    <location>
        <begin position="353"/>
        <end position="372"/>
    </location>
</feature>
<feature type="transmembrane region" description="Helical" evidence="8">
    <location>
        <begin position="12"/>
        <end position="31"/>
    </location>
</feature>
<dbReference type="GO" id="GO:0009103">
    <property type="term" value="P:lipopolysaccharide biosynthetic process"/>
    <property type="evidence" value="ECO:0007669"/>
    <property type="project" value="UniProtKB-ARBA"/>
</dbReference>
<dbReference type="PANTHER" id="PTHR33908:SF11">
    <property type="entry name" value="MEMBRANE PROTEIN"/>
    <property type="match status" value="1"/>
</dbReference>
<feature type="transmembrane region" description="Helical" evidence="8">
    <location>
        <begin position="322"/>
        <end position="341"/>
    </location>
</feature>
<dbReference type="GO" id="GO:0016763">
    <property type="term" value="F:pentosyltransferase activity"/>
    <property type="evidence" value="ECO:0007669"/>
    <property type="project" value="TreeGrafter"/>
</dbReference>
<gene>
    <name evidence="10" type="ORF">I8748_28365</name>
</gene>
<keyword evidence="5 8" id="KW-0812">Transmembrane</keyword>
<feature type="transmembrane region" description="Helical" evidence="8">
    <location>
        <begin position="379"/>
        <end position="397"/>
    </location>
</feature>
<keyword evidence="11" id="KW-1185">Reference proteome</keyword>
<dbReference type="AlphaFoldDB" id="A0A8J7HYL9"/>
<evidence type="ECO:0000256" key="1">
    <source>
        <dbReference type="ARBA" id="ARBA00004651"/>
    </source>
</evidence>
<evidence type="ECO:0000256" key="3">
    <source>
        <dbReference type="ARBA" id="ARBA00022676"/>
    </source>
</evidence>
<feature type="transmembrane region" description="Helical" evidence="8">
    <location>
        <begin position="98"/>
        <end position="115"/>
    </location>
</feature>
<protein>
    <submittedName>
        <fullName evidence="10">Glycosyltransferase family 39 protein</fullName>
    </submittedName>
</protein>
<feature type="transmembrane region" description="Helical" evidence="8">
    <location>
        <begin position="278"/>
        <end position="301"/>
    </location>
</feature>
<evidence type="ECO:0000256" key="5">
    <source>
        <dbReference type="ARBA" id="ARBA00022692"/>
    </source>
</evidence>
<feature type="transmembrane region" description="Helical" evidence="8">
    <location>
        <begin position="176"/>
        <end position="209"/>
    </location>
</feature>
<dbReference type="Proteomes" id="UP000632766">
    <property type="component" value="Unassembled WGS sequence"/>
</dbReference>
<accession>A0A8J7HYL9</accession>
<evidence type="ECO:0000256" key="2">
    <source>
        <dbReference type="ARBA" id="ARBA00022475"/>
    </source>
</evidence>
<evidence type="ECO:0000313" key="11">
    <source>
        <dbReference type="Proteomes" id="UP000632766"/>
    </source>
</evidence>